<dbReference type="Gene3D" id="1.20.58.390">
    <property type="entry name" value="Neurotransmitter-gated ion-channel transmembrane domain"/>
    <property type="match status" value="1"/>
</dbReference>
<comment type="similarity">
    <text evidence="11">Belongs to the ligand-gated ion channel (TC 1.A.9) family.</text>
</comment>
<protein>
    <submittedName>
        <fullName evidence="15">Glycine receptor subunit alpha-2-like isoform X1</fullName>
    </submittedName>
</protein>
<feature type="transmembrane region" description="Helical" evidence="11">
    <location>
        <begin position="400"/>
        <end position="420"/>
    </location>
</feature>
<dbReference type="Proteomes" id="UP001165740">
    <property type="component" value="Chromosome 8"/>
</dbReference>
<feature type="domain" description="Neurotransmitter-gated ion-channel ligand-binding" evidence="12">
    <location>
        <begin position="43"/>
        <end position="251"/>
    </location>
</feature>
<dbReference type="NCBIfam" id="TIGR00860">
    <property type="entry name" value="LIC"/>
    <property type="match status" value="1"/>
</dbReference>
<evidence type="ECO:0000256" key="4">
    <source>
        <dbReference type="ARBA" id="ARBA00022475"/>
    </source>
</evidence>
<dbReference type="PRINTS" id="PR00253">
    <property type="entry name" value="GABAARECEPTR"/>
</dbReference>
<dbReference type="PRINTS" id="PR00252">
    <property type="entry name" value="NRIONCHANNEL"/>
</dbReference>
<evidence type="ECO:0000256" key="7">
    <source>
        <dbReference type="ARBA" id="ARBA00022989"/>
    </source>
</evidence>
<dbReference type="FunFam" id="2.70.170.10:FF:000014">
    <property type="entry name" value="Glycine receptor subunit beta"/>
    <property type="match status" value="1"/>
</dbReference>
<evidence type="ECO:0000256" key="9">
    <source>
        <dbReference type="ARBA" id="ARBA00023136"/>
    </source>
</evidence>
<reference evidence="15" key="1">
    <citation type="submission" date="2025-08" db="UniProtKB">
        <authorList>
            <consortium name="RefSeq"/>
        </authorList>
    </citation>
    <scope>IDENTIFICATION</scope>
</reference>
<dbReference type="Pfam" id="PF02932">
    <property type="entry name" value="Neur_chan_memb"/>
    <property type="match status" value="1"/>
</dbReference>
<evidence type="ECO:0000313" key="14">
    <source>
        <dbReference type="Proteomes" id="UP001165740"/>
    </source>
</evidence>
<evidence type="ECO:0000313" key="15">
    <source>
        <dbReference type="RefSeq" id="XP_055894618.1"/>
    </source>
</evidence>
<keyword evidence="10 11" id="KW-0407">Ion channel</keyword>
<sequence length="422" mass="49282">MDFSRRLSCILLILAFTWTLVSCNIKTRKRREKGRLTGLQRQDVLQVLLNNSSYNPRISPDYEQDHATIVDVQIYVLSIDTVSEQSMDYSMNIYLRQRWIDPRLQFVNLSKALWLEIDFKLMSLIWVPDTFFRNEKKGQFHDVTVPNRLMHLYRNGTIYYSMRLSVLLSCHMKLQKYPLDIQKCPIKIASYGYTMENIIYRWIAHKPIDYNEELQLSQYTLLTHTLDNCTKTYKETGSFSCVQANFILARDVGYYIIQVYVPSVLIVILSWVSFWLDVEAIPARISLGVLTVLTMTTQSSGARASLPRVSYVKAIDVWMAACLFFVFASLLEFAYINVLARRRVPYRCFSSPDSFDNTTENNGITDSEKGDKPKLARKDSKGLHLYGKQGARYIDRISRYLFPLAFIIFNLGYWLVYYFVDM</sequence>
<dbReference type="GO" id="GO:0005886">
    <property type="term" value="C:plasma membrane"/>
    <property type="evidence" value="ECO:0007669"/>
    <property type="project" value="UniProtKB-SubCell"/>
</dbReference>
<keyword evidence="8 11" id="KW-0406">Ion transport</keyword>
<evidence type="ECO:0000256" key="10">
    <source>
        <dbReference type="ARBA" id="ARBA00023303"/>
    </source>
</evidence>
<evidence type="ECO:0000256" key="2">
    <source>
        <dbReference type="ARBA" id="ARBA00004236"/>
    </source>
</evidence>
<dbReference type="InterPro" id="IPR006028">
    <property type="entry name" value="GABAA/Glycine_rcpt"/>
</dbReference>
<keyword evidence="6 11" id="KW-0732">Signal</keyword>
<dbReference type="RefSeq" id="XP_055894618.1">
    <property type="nucleotide sequence ID" value="XM_056038643.1"/>
</dbReference>
<feature type="chain" id="PRO_5041017794" evidence="11">
    <location>
        <begin position="24"/>
        <end position="422"/>
    </location>
</feature>
<dbReference type="GO" id="GO:0004888">
    <property type="term" value="F:transmembrane signaling receptor activity"/>
    <property type="evidence" value="ECO:0007669"/>
    <property type="project" value="InterPro"/>
</dbReference>
<dbReference type="InterPro" id="IPR006029">
    <property type="entry name" value="Neurotrans-gated_channel_TM"/>
</dbReference>
<dbReference type="PROSITE" id="PS51257">
    <property type="entry name" value="PROKAR_LIPOPROTEIN"/>
    <property type="match status" value="1"/>
</dbReference>
<dbReference type="InterPro" id="IPR036734">
    <property type="entry name" value="Neur_chan_lig-bd_sf"/>
</dbReference>
<keyword evidence="5 11" id="KW-0812">Transmembrane</keyword>
<dbReference type="Pfam" id="PF02931">
    <property type="entry name" value="Neur_chan_LBD"/>
    <property type="match status" value="1"/>
</dbReference>
<dbReference type="OrthoDB" id="407674at2759"/>
<evidence type="ECO:0000259" key="13">
    <source>
        <dbReference type="Pfam" id="PF02932"/>
    </source>
</evidence>
<feature type="domain" description="Neurotransmitter-gated ion-channel transmembrane" evidence="13">
    <location>
        <begin position="259"/>
        <end position="342"/>
    </location>
</feature>
<keyword evidence="14" id="KW-1185">Reference proteome</keyword>
<dbReference type="Gene3D" id="2.70.170.10">
    <property type="entry name" value="Neurotransmitter-gated ion-channel ligand-binding domain"/>
    <property type="match status" value="1"/>
</dbReference>
<evidence type="ECO:0000256" key="8">
    <source>
        <dbReference type="ARBA" id="ARBA00023065"/>
    </source>
</evidence>
<feature type="transmembrane region" description="Helical" evidence="11">
    <location>
        <begin position="317"/>
        <end position="340"/>
    </location>
</feature>
<dbReference type="GeneID" id="106073838"/>
<evidence type="ECO:0000256" key="6">
    <source>
        <dbReference type="ARBA" id="ARBA00022729"/>
    </source>
</evidence>
<dbReference type="PANTHER" id="PTHR18945">
    <property type="entry name" value="NEUROTRANSMITTER GATED ION CHANNEL"/>
    <property type="match status" value="1"/>
</dbReference>
<organism evidence="14 15">
    <name type="scientific">Biomphalaria glabrata</name>
    <name type="common">Bloodfluke planorb</name>
    <name type="synonym">Freshwater snail</name>
    <dbReference type="NCBI Taxonomy" id="6526"/>
    <lineage>
        <taxon>Eukaryota</taxon>
        <taxon>Metazoa</taxon>
        <taxon>Spiralia</taxon>
        <taxon>Lophotrochozoa</taxon>
        <taxon>Mollusca</taxon>
        <taxon>Gastropoda</taxon>
        <taxon>Heterobranchia</taxon>
        <taxon>Euthyneura</taxon>
        <taxon>Panpulmonata</taxon>
        <taxon>Hygrophila</taxon>
        <taxon>Lymnaeoidea</taxon>
        <taxon>Planorbidae</taxon>
        <taxon>Biomphalaria</taxon>
    </lineage>
</organism>
<dbReference type="InterPro" id="IPR038050">
    <property type="entry name" value="Neuro_actylchol_rec"/>
</dbReference>
<feature type="signal peptide" evidence="11">
    <location>
        <begin position="1"/>
        <end position="23"/>
    </location>
</feature>
<dbReference type="AlphaFoldDB" id="A0A9W3B568"/>
<evidence type="ECO:0000256" key="1">
    <source>
        <dbReference type="ARBA" id="ARBA00004141"/>
    </source>
</evidence>
<gene>
    <name evidence="15" type="primary">LOC106073838</name>
</gene>
<dbReference type="CDD" id="cd18991">
    <property type="entry name" value="LGIC_ECD_GlyR"/>
    <property type="match status" value="1"/>
</dbReference>
<evidence type="ECO:0000259" key="12">
    <source>
        <dbReference type="Pfam" id="PF02931"/>
    </source>
</evidence>
<comment type="caution">
    <text evidence="11">Lacks conserved residue(s) required for the propagation of feature annotation.</text>
</comment>
<evidence type="ECO:0000256" key="5">
    <source>
        <dbReference type="ARBA" id="ARBA00022692"/>
    </source>
</evidence>
<dbReference type="GO" id="GO:0005230">
    <property type="term" value="F:extracellular ligand-gated monoatomic ion channel activity"/>
    <property type="evidence" value="ECO:0007669"/>
    <property type="project" value="InterPro"/>
</dbReference>
<proteinExistence type="inferred from homology"/>
<dbReference type="InterPro" id="IPR006201">
    <property type="entry name" value="Neur_channel"/>
</dbReference>
<name>A0A9W3B568_BIOGL</name>
<comment type="subcellular location">
    <subcellularLocation>
        <location evidence="2">Cell membrane</location>
    </subcellularLocation>
    <subcellularLocation>
        <location evidence="1">Membrane</location>
        <topology evidence="1">Multi-pass membrane protein</topology>
    </subcellularLocation>
</comment>
<feature type="transmembrane region" description="Helical" evidence="11">
    <location>
        <begin position="252"/>
        <end position="274"/>
    </location>
</feature>
<dbReference type="InterPro" id="IPR006202">
    <property type="entry name" value="Neur_chan_lig-bd"/>
</dbReference>
<dbReference type="SUPFAM" id="SSF90112">
    <property type="entry name" value="Neurotransmitter-gated ion-channel transmembrane pore"/>
    <property type="match status" value="1"/>
</dbReference>
<accession>A0A9W3B568</accession>
<dbReference type="InterPro" id="IPR018000">
    <property type="entry name" value="Neurotransmitter_ion_chnl_CS"/>
</dbReference>
<evidence type="ECO:0000256" key="3">
    <source>
        <dbReference type="ARBA" id="ARBA00022448"/>
    </source>
</evidence>
<dbReference type="CDD" id="cd19049">
    <property type="entry name" value="LGIC_TM_anion"/>
    <property type="match status" value="1"/>
</dbReference>
<dbReference type="PROSITE" id="PS00236">
    <property type="entry name" value="NEUROTR_ION_CHANNEL"/>
    <property type="match status" value="1"/>
</dbReference>
<dbReference type="SUPFAM" id="SSF63712">
    <property type="entry name" value="Nicotinic receptor ligand binding domain-like"/>
    <property type="match status" value="1"/>
</dbReference>
<dbReference type="InterPro" id="IPR036719">
    <property type="entry name" value="Neuro-gated_channel_TM_sf"/>
</dbReference>
<evidence type="ECO:0000256" key="11">
    <source>
        <dbReference type="RuleBase" id="RU000687"/>
    </source>
</evidence>
<dbReference type="OMA" id="SINEMAM"/>
<keyword evidence="7 11" id="KW-1133">Transmembrane helix</keyword>
<keyword evidence="9 11" id="KW-0472">Membrane</keyword>
<keyword evidence="4" id="KW-1003">Cell membrane</keyword>
<keyword evidence="3 11" id="KW-0813">Transport</keyword>